<dbReference type="InterPro" id="IPR004162">
    <property type="entry name" value="SINA-like_animal"/>
</dbReference>
<proteinExistence type="inferred from homology"/>
<evidence type="ECO:0000256" key="1">
    <source>
        <dbReference type="ARBA" id="ARBA00000900"/>
    </source>
</evidence>
<gene>
    <name evidence="13" type="ORF">B7P43_G02100</name>
</gene>
<keyword evidence="7 10" id="KW-0863">Zinc-finger</keyword>
<feature type="domain" description="RING-type" evidence="11">
    <location>
        <begin position="16"/>
        <end position="51"/>
    </location>
</feature>
<dbReference type="AlphaFoldDB" id="A0A2J7PYE1"/>
<dbReference type="PROSITE" id="PS51081">
    <property type="entry name" value="ZF_SIAH"/>
    <property type="match status" value="1"/>
</dbReference>
<dbReference type="OrthoDB" id="4788989at2759"/>
<dbReference type="InterPro" id="IPR013083">
    <property type="entry name" value="Znf_RING/FYVE/PHD"/>
</dbReference>
<comment type="pathway">
    <text evidence="2">Protein modification; protein ubiquitination.</text>
</comment>
<dbReference type="EC" id="2.3.2.27" evidence="4"/>
<dbReference type="InterPro" id="IPR013010">
    <property type="entry name" value="Znf_SIAH"/>
</dbReference>
<keyword evidence="8" id="KW-0833">Ubl conjugation pathway</keyword>
<keyword evidence="5" id="KW-0808">Transferase</keyword>
<evidence type="ECO:0000256" key="3">
    <source>
        <dbReference type="ARBA" id="ARBA00009119"/>
    </source>
</evidence>
<evidence type="ECO:0000256" key="5">
    <source>
        <dbReference type="ARBA" id="ARBA00022679"/>
    </source>
</evidence>
<dbReference type="SUPFAM" id="SSF57850">
    <property type="entry name" value="RING/U-box"/>
    <property type="match status" value="1"/>
</dbReference>
<dbReference type="PANTHER" id="PTHR45877:SF2">
    <property type="entry name" value="E3 UBIQUITIN-PROTEIN LIGASE SINA-RELATED"/>
    <property type="match status" value="1"/>
</dbReference>
<dbReference type="GO" id="GO:0061630">
    <property type="term" value="F:ubiquitin protein ligase activity"/>
    <property type="evidence" value="ECO:0007669"/>
    <property type="project" value="UniProtKB-EC"/>
</dbReference>
<comment type="catalytic activity">
    <reaction evidence="1">
        <text>S-ubiquitinyl-[E2 ubiquitin-conjugating enzyme]-L-cysteine + [acceptor protein]-L-lysine = [E2 ubiquitin-conjugating enzyme]-L-cysteine + N(6)-ubiquitinyl-[acceptor protein]-L-lysine.</text>
        <dbReference type="EC" id="2.3.2.27"/>
    </reaction>
</comment>
<evidence type="ECO:0000256" key="6">
    <source>
        <dbReference type="ARBA" id="ARBA00022723"/>
    </source>
</evidence>
<dbReference type="GO" id="GO:0043161">
    <property type="term" value="P:proteasome-mediated ubiquitin-dependent protein catabolic process"/>
    <property type="evidence" value="ECO:0007669"/>
    <property type="project" value="TreeGrafter"/>
</dbReference>
<dbReference type="InterPro" id="IPR001841">
    <property type="entry name" value="Znf_RING"/>
</dbReference>
<dbReference type="GO" id="GO:0008270">
    <property type="term" value="F:zinc ion binding"/>
    <property type="evidence" value="ECO:0007669"/>
    <property type="project" value="UniProtKB-KW"/>
</dbReference>
<keyword evidence="9" id="KW-0862">Zinc</keyword>
<evidence type="ECO:0000259" key="12">
    <source>
        <dbReference type="PROSITE" id="PS51081"/>
    </source>
</evidence>
<dbReference type="EMBL" id="NEVH01020850">
    <property type="protein sequence ID" value="PNF21334.1"/>
    <property type="molecule type" value="Genomic_DNA"/>
</dbReference>
<keyword evidence="14" id="KW-1185">Reference proteome</keyword>
<dbReference type="Proteomes" id="UP000235965">
    <property type="component" value="Unassembled WGS sequence"/>
</dbReference>
<evidence type="ECO:0000256" key="9">
    <source>
        <dbReference type="ARBA" id="ARBA00022833"/>
    </source>
</evidence>
<keyword evidence="6" id="KW-0479">Metal-binding</keyword>
<dbReference type="InterPro" id="IPR049548">
    <property type="entry name" value="Sina-like_RING"/>
</dbReference>
<evidence type="ECO:0000256" key="4">
    <source>
        <dbReference type="ARBA" id="ARBA00012483"/>
    </source>
</evidence>
<evidence type="ECO:0000256" key="8">
    <source>
        <dbReference type="ARBA" id="ARBA00022786"/>
    </source>
</evidence>
<dbReference type="Gene3D" id="3.30.40.10">
    <property type="entry name" value="Zinc/RING finger domain, C3HC4 (zinc finger)"/>
    <property type="match status" value="2"/>
</dbReference>
<dbReference type="Pfam" id="PF21362">
    <property type="entry name" value="Sina_RING"/>
    <property type="match status" value="1"/>
</dbReference>
<protein>
    <recommendedName>
        <fullName evidence="4">RING-type E3 ubiquitin transferase</fullName>
        <ecNumber evidence="4">2.3.2.27</ecNumber>
    </recommendedName>
</protein>
<dbReference type="PROSITE" id="PS50089">
    <property type="entry name" value="ZF_RING_2"/>
    <property type="match status" value="1"/>
</dbReference>
<evidence type="ECO:0000259" key="11">
    <source>
        <dbReference type="PROSITE" id="PS50089"/>
    </source>
</evidence>
<dbReference type="Pfam" id="PF21361">
    <property type="entry name" value="Sina_ZnF"/>
    <property type="match status" value="1"/>
</dbReference>
<evidence type="ECO:0000256" key="2">
    <source>
        <dbReference type="ARBA" id="ARBA00004906"/>
    </source>
</evidence>
<organism evidence="13 14">
    <name type="scientific">Cryptotermes secundus</name>
    <dbReference type="NCBI Taxonomy" id="105785"/>
    <lineage>
        <taxon>Eukaryota</taxon>
        <taxon>Metazoa</taxon>
        <taxon>Ecdysozoa</taxon>
        <taxon>Arthropoda</taxon>
        <taxon>Hexapoda</taxon>
        <taxon>Insecta</taxon>
        <taxon>Pterygota</taxon>
        <taxon>Neoptera</taxon>
        <taxon>Polyneoptera</taxon>
        <taxon>Dictyoptera</taxon>
        <taxon>Blattodea</taxon>
        <taxon>Blattoidea</taxon>
        <taxon>Termitoidae</taxon>
        <taxon>Kalotermitidae</taxon>
        <taxon>Cryptotermitinae</taxon>
        <taxon>Cryptotermes</taxon>
    </lineage>
</organism>
<dbReference type="InterPro" id="IPR008974">
    <property type="entry name" value="TRAF-like"/>
</dbReference>
<dbReference type="Gene3D" id="2.60.210.10">
    <property type="entry name" value="Apoptosis, Tumor Necrosis Factor Receptor Associated Protein 2, Chain A"/>
    <property type="match status" value="1"/>
</dbReference>
<comment type="similarity">
    <text evidence="3">Belongs to the SINA (Seven in absentia) family.</text>
</comment>
<dbReference type="PANTHER" id="PTHR45877">
    <property type="entry name" value="E3 UBIQUITIN-PROTEIN LIGASE SIAH2"/>
    <property type="match status" value="1"/>
</dbReference>
<accession>A0A2J7PYE1</accession>
<evidence type="ECO:0000256" key="7">
    <source>
        <dbReference type="ARBA" id="ARBA00022771"/>
    </source>
</evidence>
<dbReference type="GO" id="GO:0016567">
    <property type="term" value="P:protein ubiquitination"/>
    <property type="evidence" value="ECO:0007669"/>
    <property type="project" value="UniProtKB-UniPathway"/>
</dbReference>
<comment type="caution">
    <text evidence="13">The sequence shown here is derived from an EMBL/GenBank/DDBJ whole genome shotgun (WGS) entry which is preliminary data.</text>
</comment>
<dbReference type="UniPathway" id="UPA00143"/>
<dbReference type="GO" id="GO:0005737">
    <property type="term" value="C:cytoplasm"/>
    <property type="evidence" value="ECO:0007669"/>
    <property type="project" value="TreeGrafter"/>
</dbReference>
<dbReference type="STRING" id="105785.A0A2J7PYE1"/>
<dbReference type="GO" id="GO:0031624">
    <property type="term" value="F:ubiquitin conjugating enzyme binding"/>
    <property type="evidence" value="ECO:0007669"/>
    <property type="project" value="TreeGrafter"/>
</dbReference>
<dbReference type="SUPFAM" id="SSF49599">
    <property type="entry name" value="TRAF domain-like"/>
    <property type="match status" value="1"/>
</dbReference>
<feature type="domain" description="SIAH-type" evidence="12">
    <location>
        <begin position="68"/>
        <end position="131"/>
    </location>
</feature>
<evidence type="ECO:0000313" key="13">
    <source>
        <dbReference type="EMBL" id="PNF21334.1"/>
    </source>
</evidence>
<name>A0A2J7PYE1_9NEOP</name>
<evidence type="ECO:0000256" key="10">
    <source>
        <dbReference type="PROSITE-ProRule" id="PRU00455"/>
    </source>
</evidence>
<reference evidence="13 14" key="1">
    <citation type="submission" date="2017-12" db="EMBL/GenBank/DDBJ databases">
        <title>Hemimetabolous genomes reveal molecular basis of termite eusociality.</title>
        <authorList>
            <person name="Harrison M.C."/>
            <person name="Jongepier E."/>
            <person name="Robertson H.M."/>
            <person name="Arning N."/>
            <person name="Bitard-Feildel T."/>
            <person name="Chao H."/>
            <person name="Childers C.P."/>
            <person name="Dinh H."/>
            <person name="Doddapaneni H."/>
            <person name="Dugan S."/>
            <person name="Gowin J."/>
            <person name="Greiner C."/>
            <person name="Han Y."/>
            <person name="Hu H."/>
            <person name="Hughes D.S.T."/>
            <person name="Huylmans A.-K."/>
            <person name="Kemena C."/>
            <person name="Kremer L.P.M."/>
            <person name="Lee S.L."/>
            <person name="Lopez-Ezquerra A."/>
            <person name="Mallet L."/>
            <person name="Monroy-Kuhn J.M."/>
            <person name="Moser A."/>
            <person name="Murali S.C."/>
            <person name="Muzny D.M."/>
            <person name="Otani S."/>
            <person name="Piulachs M.-D."/>
            <person name="Poelchau M."/>
            <person name="Qu J."/>
            <person name="Schaub F."/>
            <person name="Wada-Katsumata A."/>
            <person name="Worley K.C."/>
            <person name="Xie Q."/>
            <person name="Ylla G."/>
            <person name="Poulsen M."/>
            <person name="Gibbs R.A."/>
            <person name="Schal C."/>
            <person name="Richards S."/>
            <person name="Belles X."/>
            <person name="Korb J."/>
            <person name="Bornberg-Bauer E."/>
        </authorList>
    </citation>
    <scope>NUCLEOTIDE SEQUENCE [LARGE SCALE GENOMIC DNA]</scope>
    <source>
        <tissue evidence="13">Whole body</tissue>
    </source>
</reference>
<sequence length="281" mass="32096">MDITDLHQLILKELECPVCLEYMKPPITLCQNGHNICFSCKPNLYRCPTCRQQFLQVRSISLECLARNITYPCTNRKAGCPENLPMHLISEHQVMCYFGDYECPFSKISNVYCAWSCPLVDLKRHVLRDHRGSSLDIYGGGSFYSHLSPLTQTAKMHKALVVFGELFYAVWKVLEGDFCFTVIYVGPESNSSKFSFKFTITAMNKIETISTCLITRGYNENVDEVLKPGNCIAIHYDTIEKFFAGENKLPFQLEISRLGTSDNDSCHINQNDYNVDNATHY</sequence>
<evidence type="ECO:0000313" key="14">
    <source>
        <dbReference type="Proteomes" id="UP000235965"/>
    </source>
</evidence>
<dbReference type="InParanoid" id="A0A2J7PYE1"/>